<dbReference type="PANTHER" id="PTHR11360">
    <property type="entry name" value="MONOCARBOXYLATE TRANSPORTER"/>
    <property type="match status" value="1"/>
</dbReference>
<feature type="domain" description="Major facilitator superfamily (MFS) profile" evidence="6">
    <location>
        <begin position="22"/>
        <end position="430"/>
    </location>
</feature>
<keyword evidence="1 5" id="KW-0812">Transmembrane</keyword>
<protein>
    <recommendedName>
        <fullName evidence="6">Major facilitator superfamily (MFS) profile domain-containing protein</fullName>
    </recommendedName>
</protein>
<feature type="transmembrane region" description="Helical" evidence="5">
    <location>
        <begin position="375"/>
        <end position="398"/>
    </location>
</feature>
<evidence type="ECO:0000313" key="8">
    <source>
        <dbReference type="Proteomes" id="UP000019140"/>
    </source>
</evidence>
<dbReference type="HOGENOM" id="CLU_001265_59_9_7"/>
<accession>W4LVA6</accession>
<dbReference type="PROSITE" id="PS50850">
    <property type="entry name" value="MFS"/>
    <property type="match status" value="1"/>
</dbReference>
<reference evidence="7 8" key="1">
    <citation type="journal article" date="2014" name="Nature">
        <title>An environmental bacterial taxon with a large and distinct metabolic repertoire.</title>
        <authorList>
            <person name="Wilson M.C."/>
            <person name="Mori T."/>
            <person name="Ruckert C."/>
            <person name="Uria A.R."/>
            <person name="Helf M.J."/>
            <person name="Takada K."/>
            <person name="Gernert C."/>
            <person name="Steffens U.A."/>
            <person name="Heycke N."/>
            <person name="Schmitt S."/>
            <person name="Rinke C."/>
            <person name="Helfrich E.J."/>
            <person name="Brachmann A.O."/>
            <person name="Gurgui C."/>
            <person name="Wakimoto T."/>
            <person name="Kracht M."/>
            <person name="Crusemann M."/>
            <person name="Hentschel U."/>
            <person name="Abe I."/>
            <person name="Matsunaga S."/>
            <person name="Kalinowski J."/>
            <person name="Takeyama H."/>
            <person name="Piel J."/>
        </authorList>
    </citation>
    <scope>NUCLEOTIDE SEQUENCE [LARGE SCALE GENOMIC DNA]</scope>
    <source>
        <strain evidence="8">TSY2</strain>
    </source>
</reference>
<dbReference type="SUPFAM" id="SSF103473">
    <property type="entry name" value="MFS general substrate transporter"/>
    <property type="match status" value="1"/>
</dbReference>
<dbReference type="PATRIC" id="fig|1429439.4.peg.6182"/>
<comment type="caution">
    <text evidence="7">The sequence shown here is derived from an EMBL/GenBank/DDBJ whole genome shotgun (WGS) entry which is preliminary data.</text>
</comment>
<feature type="transmembrane region" description="Helical" evidence="5">
    <location>
        <begin position="91"/>
        <end position="108"/>
    </location>
</feature>
<dbReference type="PANTHER" id="PTHR11360:SF284">
    <property type="entry name" value="EG:103B4.3 PROTEIN-RELATED"/>
    <property type="match status" value="1"/>
</dbReference>
<dbReference type="InterPro" id="IPR020846">
    <property type="entry name" value="MFS_dom"/>
</dbReference>
<evidence type="ECO:0000256" key="3">
    <source>
        <dbReference type="ARBA" id="ARBA00023136"/>
    </source>
</evidence>
<organism evidence="7 8">
    <name type="scientific">Candidatus Entotheonella gemina</name>
    <dbReference type="NCBI Taxonomy" id="1429439"/>
    <lineage>
        <taxon>Bacteria</taxon>
        <taxon>Pseudomonadati</taxon>
        <taxon>Nitrospinota/Tectimicrobiota group</taxon>
        <taxon>Candidatus Tectimicrobiota</taxon>
        <taxon>Candidatus Entotheonellia</taxon>
        <taxon>Candidatus Entotheonellales</taxon>
        <taxon>Candidatus Entotheonellaceae</taxon>
        <taxon>Candidatus Entotheonella</taxon>
    </lineage>
</organism>
<dbReference type="GO" id="GO:0022857">
    <property type="term" value="F:transmembrane transporter activity"/>
    <property type="evidence" value="ECO:0007669"/>
    <property type="project" value="InterPro"/>
</dbReference>
<dbReference type="EMBL" id="AZHX01001583">
    <property type="protein sequence ID" value="ETX01823.1"/>
    <property type="molecule type" value="Genomic_DNA"/>
</dbReference>
<dbReference type="Proteomes" id="UP000019140">
    <property type="component" value="Unassembled WGS sequence"/>
</dbReference>
<sequence length="440" mass="47110">MKRLSADNTAMTTSREPVFFYGWMIVGTSFLLALLSMGIQGSFGNFIKPMSAEFGWDRATATLPVVVATFMSGVFQPIVGRLVDRYGPRRLITIGVIILAASLVSVAWTQNIWYFTGVYGVLFALATSCAGGIPNSTLNSHWFARLRGRALGISSAGGGVGQMLIIPASMLLMMQTDWRTTHLILGGLVLVIGLPITVLILRNDPRELGLLPDGDPPLAANEETGEPATPQAPVRAPLEPEKWHGVFASSPFWLLVGGFFVCGCSVIMVQTHFVPFATDRGISPHVATNALGLLHGVNIVGLLLGGMISDRVGRKIPLAIIYFVRALAIGLLLVADTPLMFYVFAIVAGLSWFSSVPLTIALTGEIYGLRHMGTLVGFVFLSHQIGGAASTYLAGWLFDVSGSYNGVFLAVIGLLLFASAVSWAVQERRYSLKFQTAAAG</sequence>
<dbReference type="Pfam" id="PF07690">
    <property type="entry name" value="MFS_1"/>
    <property type="match status" value="1"/>
</dbReference>
<keyword evidence="8" id="KW-1185">Reference proteome</keyword>
<dbReference type="AlphaFoldDB" id="W4LVA6"/>
<dbReference type="InterPro" id="IPR050327">
    <property type="entry name" value="Proton-linked_MCT"/>
</dbReference>
<evidence type="ECO:0000256" key="5">
    <source>
        <dbReference type="SAM" id="Phobius"/>
    </source>
</evidence>
<dbReference type="CDD" id="cd17355">
    <property type="entry name" value="MFS_YcxA_like"/>
    <property type="match status" value="1"/>
</dbReference>
<feature type="transmembrane region" description="Helical" evidence="5">
    <location>
        <begin position="150"/>
        <end position="174"/>
    </location>
</feature>
<feature type="transmembrane region" description="Helical" evidence="5">
    <location>
        <begin position="316"/>
        <end position="335"/>
    </location>
</feature>
<feature type="transmembrane region" description="Helical" evidence="5">
    <location>
        <begin position="59"/>
        <end position="79"/>
    </location>
</feature>
<feature type="transmembrane region" description="Helical" evidence="5">
    <location>
        <begin position="114"/>
        <end position="138"/>
    </location>
</feature>
<keyword evidence="2 5" id="KW-1133">Transmembrane helix</keyword>
<proteinExistence type="predicted"/>
<feature type="transmembrane region" description="Helical" evidence="5">
    <location>
        <begin position="341"/>
        <end position="363"/>
    </location>
</feature>
<dbReference type="Gene3D" id="1.20.1250.20">
    <property type="entry name" value="MFS general substrate transporter like domains"/>
    <property type="match status" value="2"/>
</dbReference>
<feature type="transmembrane region" description="Helical" evidence="5">
    <location>
        <begin position="180"/>
        <end position="201"/>
    </location>
</feature>
<feature type="transmembrane region" description="Helical" evidence="5">
    <location>
        <begin position="252"/>
        <end position="274"/>
    </location>
</feature>
<feature type="transmembrane region" description="Helical" evidence="5">
    <location>
        <begin position="404"/>
        <end position="425"/>
    </location>
</feature>
<evidence type="ECO:0000259" key="6">
    <source>
        <dbReference type="PROSITE" id="PS50850"/>
    </source>
</evidence>
<gene>
    <name evidence="7" type="ORF">ETSY2_36590</name>
</gene>
<feature type="region of interest" description="Disordered" evidence="4">
    <location>
        <begin position="212"/>
        <end position="234"/>
    </location>
</feature>
<feature type="transmembrane region" description="Helical" evidence="5">
    <location>
        <begin position="286"/>
        <end position="304"/>
    </location>
</feature>
<evidence type="ECO:0000256" key="4">
    <source>
        <dbReference type="SAM" id="MobiDB-lite"/>
    </source>
</evidence>
<evidence type="ECO:0000313" key="7">
    <source>
        <dbReference type="EMBL" id="ETX01823.1"/>
    </source>
</evidence>
<keyword evidence="3 5" id="KW-0472">Membrane</keyword>
<dbReference type="InterPro" id="IPR011701">
    <property type="entry name" value="MFS"/>
</dbReference>
<evidence type="ECO:0000256" key="2">
    <source>
        <dbReference type="ARBA" id="ARBA00022989"/>
    </source>
</evidence>
<feature type="transmembrane region" description="Helical" evidence="5">
    <location>
        <begin position="20"/>
        <end position="39"/>
    </location>
</feature>
<dbReference type="InterPro" id="IPR036259">
    <property type="entry name" value="MFS_trans_sf"/>
</dbReference>
<name>W4LVA6_9BACT</name>
<evidence type="ECO:0000256" key="1">
    <source>
        <dbReference type="ARBA" id="ARBA00022692"/>
    </source>
</evidence>